<feature type="coiled-coil region" evidence="1">
    <location>
        <begin position="107"/>
        <end position="134"/>
    </location>
</feature>
<dbReference type="InParanoid" id="A0A1U7RNF9"/>
<name>A0A1U7RNF9_ALLSI</name>
<dbReference type="Gene3D" id="1.10.287.1490">
    <property type="match status" value="1"/>
</dbReference>
<protein>
    <submittedName>
        <fullName evidence="3">Uncharacterized protein LOC102372123 isoform X1</fullName>
    </submittedName>
</protein>
<dbReference type="GeneID" id="102372123"/>
<dbReference type="KEGG" id="asn:102372123"/>
<organism evidence="2 3">
    <name type="scientific">Alligator sinensis</name>
    <name type="common">Chinese alligator</name>
    <dbReference type="NCBI Taxonomy" id="38654"/>
    <lineage>
        <taxon>Eukaryota</taxon>
        <taxon>Metazoa</taxon>
        <taxon>Chordata</taxon>
        <taxon>Craniata</taxon>
        <taxon>Vertebrata</taxon>
        <taxon>Euteleostomi</taxon>
        <taxon>Archelosauria</taxon>
        <taxon>Archosauria</taxon>
        <taxon>Crocodylia</taxon>
        <taxon>Alligatoridae</taxon>
        <taxon>Alligatorinae</taxon>
        <taxon>Alligator</taxon>
    </lineage>
</organism>
<keyword evidence="2" id="KW-1185">Reference proteome</keyword>
<sequence length="163" mass="18957">MKNCVCLIVVVGIGLFFLILKELNKCQQQIEAWSWEKRRLEGERDRERRDLYDTRTNFQELQRRWDACSSQTSILRHNITALRHTIARLEARASAPEAEEPWERGEMAALRQQLQDTQRERDQHLQEVRELRRQLSRNSSGGAGLRLHSLGLLALPLAAALLC</sequence>
<dbReference type="RefSeq" id="XP_006017475.1">
    <property type="nucleotide sequence ID" value="XM_006017413.3"/>
</dbReference>
<proteinExistence type="predicted"/>
<dbReference type="AlphaFoldDB" id="A0A1U7RNF9"/>
<evidence type="ECO:0000256" key="1">
    <source>
        <dbReference type="SAM" id="Coils"/>
    </source>
</evidence>
<dbReference type="Proteomes" id="UP000189705">
    <property type="component" value="Unplaced"/>
</dbReference>
<dbReference type="eggNOG" id="ENOG502SXXM">
    <property type="taxonomic scope" value="Eukaryota"/>
</dbReference>
<evidence type="ECO:0000313" key="3">
    <source>
        <dbReference type="RefSeq" id="XP_006017475.1"/>
    </source>
</evidence>
<reference evidence="3" key="1">
    <citation type="submission" date="2025-08" db="UniProtKB">
        <authorList>
            <consortium name="RefSeq"/>
        </authorList>
    </citation>
    <scope>IDENTIFICATION</scope>
</reference>
<evidence type="ECO:0000313" key="2">
    <source>
        <dbReference type="Proteomes" id="UP000189705"/>
    </source>
</evidence>
<keyword evidence="1" id="KW-0175">Coiled coil</keyword>
<accession>A0A1U7RNF9</accession>
<gene>
    <name evidence="3" type="primary">LOC102372123</name>
</gene>